<dbReference type="Proteomes" id="UP000236723">
    <property type="component" value="Unassembled WGS sequence"/>
</dbReference>
<feature type="domain" description="RsbT co-antagonist protein RsbRD N-terminal" evidence="4">
    <location>
        <begin position="38"/>
        <end position="179"/>
    </location>
</feature>
<reference evidence="7" key="1">
    <citation type="submission" date="2016-10" db="EMBL/GenBank/DDBJ databases">
        <authorList>
            <person name="Varghese N."/>
            <person name="Submissions S."/>
        </authorList>
    </citation>
    <scope>NUCLEOTIDE SEQUENCE [LARGE SCALE GENOMIC DNA]</scope>
    <source>
        <strain evidence="7">DSM 43163</strain>
    </source>
</reference>
<dbReference type="InterPro" id="IPR025736">
    <property type="entry name" value="PucR_C-HTH_dom"/>
</dbReference>
<dbReference type="RefSeq" id="WP_103938645.1">
    <property type="nucleotide sequence ID" value="NZ_FNVO01000006.1"/>
</dbReference>
<dbReference type="Pfam" id="PF17853">
    <property type="entry name" value="GGDEF_2"/>
    <property type="match status" value="1"/>
</dbReference>
<organism evidence="6 7">
    <name type="scientific">Thermomonospora echinospora</name>
    <dbReference type="NCBI Taxonomy" id="1992"/>
    <lineage>
        <taxon>Bacteria</taxon>
        <taxon>Bacillati</taxon>
        <taxon>Actinomycetota</taxon>
        <taxon>Actinomycetes</taxon>
        <taxon>Streptosporangiales</taxon>
        <taxon>Thermomonosporaceae</taxon>
        <taxon>Thermomonospora</taxon>
    </lineage>
</organism>
<feature type="domain" description="PucR C-terminal helix-turn-helix" evidence="3">
    <location>
        <begin position="351"/>
        <end position="408"/>
    </location>
</feature>
<dbReference type="PANTHER" id="PTHR33744:SF1">
    <property type="entry name" value="DNA-BINDING TRANSCRIPTIONAL ACTIVATOR ADER"/>
    <property type="match status" value="1"/>
</dbReference>
<dbReference type="InterPro" id="IPR025751">
    <property type="entry name" value="RsbRD_N_dom"/>
</dbReference>
<evidence type="ECO:0000313" key="6">
    <source>
        <dbReference type="EMBL" id="SEG53823.1"/>
    </source>
</evidence>
<dbReference type="Gene3D" id="1.10.10.2840">
    <property type="entry name" value="PucR C-terminal helix-turn-helix domain"/>
    <property type="match status" value="1"/>
</dbReference>
<evidence type="ECO:0000259" key="4">
    <source>
        <dbReference type="Pfam" id="PF14361"/>
    </source>
</evidence>
<comment type="similarity">
    <text evidence="1">Belongs to the CdaR family.</text>
</comment>
<dbReference type="EMBL" id="FNVO01000006">
    <property type="protein sequence ID" value="SEG53823.1"/>
    <property type="molecule type" value="Genomic_DNA"/>
</dbReference>
<gene>
    <name evidence="6" type="ORF">SAMN04489712_106119</name>
</gene>
<protein>
    <submittedName>
        <fullName evidence="6">DNA-binding transcriptional regulator, PucR family</fullName>
    </submittedName>
</protein>
<dbReference type="AlphaFoldDB" id="A0A1H6AYX4"/>
<proteinExistence type="inferred from homology"/>
<dbReference type="GO" id="GO:0003677">
    <property type="term" value="F:DNA binding"/>
    <property type="evidence" value="ECO:0007669"/>
    <property type="project" value="UniProtKB-KW"/>
</dbReference>
<evidence type="ECO:0000313" key="7">
    <source>
        <dbReference type="Proteomes" id="UP000236723"/>
    </source>
</evidence>
<feature type="region of interest" description="Disordered" evidence="2">
    <location>
        <begin position="1"/>
        <end position="21"/>
    </location>
</feature>
<keyword evidence="6" id="KW-0238">DNA-binding</keyword>
<dbReference type="Pfam" id="PF14361">
    <property type="entry name" value="RsbRD_N"/>
    <property type="match status" value="1"/>
</dbReference>
<evidence type="ECO:0000256" key="2">
    <source>
        <dbReference type="SAM" id="MobiDB-lite"/>
    </source>
</evidence>
<dbReference type="InterPro" id="IPR051448">
    <property type="entry name" value="CdaR-like_regulators"/>
</dbReference>
<name>A0A1H6AYX4_9ACTN</name>
<dbReference type="Pfam" id="PF13556">
    <property type="entry name" value="HTH_30"/>
    <property type="match status" value="1"/>
</dbReference>
<accession>A0A1H6AYX4</accession>
<feature type="domain" description="CdaR GGDEF-like" evidence="5">
    <location>
        <begin position="191"/>
        <end position="301"/>
    </location>
</feature>
<evidence type="ECO:0000259" key="3">
    <source>
        <dbReference type="Pfam" id="PF13556"/>
    </source>
</evidence>
<dbReference type="InterPro" id="IPR042070">
    <property type="entry name" value="PucR_C-HTH_sf"/>
</dbReference>
<dbReference type="OrthoDB" id="3170447at2"/>
<sequence length="422" mass="46306">MRRSGGSPEPGTSRIPRLDPQTERAIKRAWSLLLPQIDEIAEGITRSLIETDPYWREQSPALQADQHNTVHEHVRRGVKAMAGVSSPDEQPIDLWRENGRVRARQGVPMERVLNAYNLGTRALWEALLRLRWDQQADIDEHLLLLAGQRLWAALDIQNAALINSYRRESALLQRRDLQRQQNFLDGLVDGRGTDPQFSQEAREALGLAPGDPVACVVALLEDPPDEPLRAPQDRLERLGVSSHWHVRGGNYFGLVPQGGLALDELATALRPGVAGRVGIAAALDGIAGFATAYRLAARAAESLPRGCQRIVTLADRLPEVLVTGSPEVAPVLVHETIGPLLAQPPNQRDMLLGTLAALLEHNGSPTQAAQVLFCHRNTVIYRAKQIETLTGRNLQDSRHRLELSLGLIASGHDPTPPGRDSG</sequence>
<dbReference type="PANTHER" id="PTHR33744">
    <property type="entry name" value="CARBOHYDRATE DIACID REGULATOR"/>
    <property type="match status" value="1"/>
</dbReference>
<dbReference type="InterPro" id="IPR041522">
    <property type="entry name" value="CdaR_GGDEF"/>
</dbReference>
<keyword evidence="7" id="KW-1185">Reference proteome</keyword>
<evidence type="ECO:0000256" key="1">
    <source>
        <dbReference type="ARBA" id="ARBA00006754"/>
    </source>
</evidence>
<evidence type="ECO:0000259" key="5">
    <source>
        <dbReference type="Pfam" id="PF17853"/>
    </source>
</evidence>